<evidence type="ECO:0000256" key="4">
    <source>
        <dbReference type="PIRNR" id="PIRNR006181"/>
    </source>
</evidence>
<organism evidence="6 7">
    <name type="scientific">Megasphaera hutchinsoni</name>
    <dbReference type="NCBI Taxonomy" id="1588748"/>
    <lineage>
        <taxon>Bacteria</taxon>
        <taxon>Bacillati</taxon>
        <taxon>Bacillota</taxon>
        <taxon>Negativicutes</taxon>
        <taxon>Veillonellales</taxon>
        <taxon>Veillonellaceae</taxon>
        <taxon>Megasphaera</taxon>
    </lineage>
</organism>
<dbReference type="PANTHER" id="PTHR30411:SF0">
    <property type="entry name" value="CYS-TRNA(PRO)_CYS-TRNA(CYS) DEACYLASE YBAK"/>
    <property type="match status" value="1"/>
</dbReference>
<protein>
    <recommendedName>
        <fullName evidence="4">Cys-tRNA(Pro)/Cys-tRNA(Cys) deacylase</fullName>
        <ecNumber evidence="4">4.2.-.-</ecNumber>
    </recommendedName>
</protein>
<keyword evidence="2 4" id="KW-0648">Protein biosynthesis</keyword>
<dbReference type="EMBL" id="LSDT01000050">
    <property type="protein sequence ID" value="KXB90221.1"/>
    <property type="molecule type" value="Genomic_DNA"/>
</dbReference>
<dbReference type="InterPro" id="IPR004369">
    <property type="entry name" value="Prolyl-tRNA_editing_YbaK/EbsC"/>
</dbReference>
<dbReference type="Proteomes" id="UP000070160">
    <property type="component" value="Unassembled WGS sequence"/>
</dbReference>
<evidence type="ECO:0000313" key="6">
    <source>
        <dbReference type="EMBL" id="KXB90221.1"/>
    </source>
</evidence>
<dbReference type="EC" id="4.2.-.-" evidence="4"/>
<proteinExistence type="inferred from homology"/>
<dbReference type="PATRIC" id="fig|1588748.3.peg.1487"/>
<evidence type="ECO:0000313" key="7">
    <source>
        <dbReference type="Proteomes" id="UP000070160"/>
    </source>
</evidence>
<evidence type="ECO:0000256" key="2">
    <source>
        <dbReference type="ARBA" id="ARBA00022917"/>
    </source>
</evidence>
<evidence type="ECO:0000256" key="1">
    <source>
        <dbReference type="ARBA" id="ARBA00009798"/>
    </source>
</evidence>
<evidence type="ECO:0000259" key="5">
    <source>
        <dbReference type="Pfam" id="PF04073"/>
    </source>
</evidence>
<comment type="caution">
    <text evidence="6">The sequence shown here is derived from an EMBL/GenBank/DDBJ whole genome shotgun (WGS) entry which is preliminary data.</text>
</comment>
<dbReference type="PANTHER" id="PTHR30411">
    <property type="entry name" value="CYTOPLASMIC PROTEIN"/>
    <property type="match status" value="1"/>
</dbReference>
<dbReference type="Pfam" id="PF04073">
    <property type="entry name" value="tRNA_edit"/>
    <property type="match status" value="1"/>
</dbReference>
<name>A0A134CDB6_9FIRM</name>
<dbReference type="PIRSF" id="PIRSF006181">
    <property type="entry name" value="EbsC_YbaK"/>
    <property type="match status" value="1"/>
</dbReference>
<evidence type="ECO:0000256" key="3">
    <source>
        <dbReference type="ARBA" id="ARBA00023239"/>
    </source>
</evidence>
<dbReference type="GO" id="GO:0006412">
    <property type="term" value="P:translation"/>
    <property type="evidence" value="ECO:0007669"/>
    <property type="project" value="UniProtKB-KW"/>
</dbReference>
<dbReference type="NCBIfam" id="TIGR00011">
    <property type="entry name" value="YbaK_EbsC"/>
    <property type="match status" value="1"/>
</dbReference>
<keyword evidence="7" id="KW-1185">Reference proteome</keyword>
<reference evidence="7" key="1">
    <citation type="submission" date="2016-01" db="EMBL/GenBank/DDBJ databases">
        <authorList>
            <person name="Mitreva M."/>
            <person name="Pepin K.H."/>
            <person name="Mihindukulasuriya K.A."/>
            <person name="Fulton R."/>
            <person name="Fronick C."/>
            <person name="O'Laughlin M."/>
            <person name="Miner T."/>
            <person name="Herter B."/>
            <person name="Rosa B.A."/>
            <person name="Cordes M."/>
            <person name="Tomlinson C."/>
            <person name="Wollam A."/>
            <person name="Palsikar V.B."/>
            <person name="Mardis E.R."/>
            <person name="Wilson R.K."/>
        </authorList>
    </citation>
    <scope>NUCLEOTIDE SEQUENCE [LARGE SCALE GENOMIC DNA]</scope>
    <source>
        <strain evidence="7">KA00182</strain>
    </source>
</reference>
<dbReference type="GO" id="GO:0002161">
    <property type="term" value="F:aminoacyl-tRNA deacylase activity"/>
    <property type="evidence" value="ECO:0007669"/>
    <property type="project" value="InterPro"/>
</dbReference>
<gene>
    <name evidence="6" type="ORF">HMPREF3182_01535</name>
</gene>
<keyword evidence="3 4" id="KW-0456">Lyase</keyword>
<comment type="similarity">
    <text evidence="1 4">Belongs to the prolyl-tRNA editing family. YbaK/EbsC subfamily.</text>
</comment>
<dbReference type="InterPro" id="IPR007214">
    <property type="entry name" value="YbaK/aa-tRNA-synth-assoc-dom"/>
</dbReference>
<dbReference type="AlphaFoldDB" id="A0A134CDB6"/>
<dbReference type="InterPro" id="IPR036754">
    <property type="entry name" value="YbaK/aa-tRNA-synt-asso_dom_sf"/>
</dbReference>
<feature type="domain" description="YbaK/aminoacyl-tRNA synthetase-associated" evidence="5">
    <location>
        <begin position="37"/>
        <end position="148"/>
    </location>
</feature>
<sequence>MSKHKKTNAMRLLDTKKISYTTKSYTYTEEDLSGIHAAEAVGLPVDCVFKTLVAQGKTTGPVVFCIPCHKELDLKKAAHVSGNKSVELLHVKDLLHITGYIRGGCSPLGMKKQFPTYLDISAREQTVISISAGQRGLQIILAPQDLSTLIPAPFVDLLLKDVTLTTSRIR</sequence>
<dbReference type="SUPFAM" id="SSF55826">
    <property type="entry name" value="YbaK/ProRS associated domain"/>
    <property type="match status" value="1"/>
</dbReference>
<dbReference type="STRING" id="1588748.HMPREF3182_01535"/>
<accession>A0A134CDB6</accession>
<dbReference type="RefSeq" id="WP_007391864.1">
    <property type="nucleotide sequence ID" value="NZ_KQ960955.1"/>
</dbReference>
<dbReference type="Gene3D" id="3.90.960.10">
    <property type="entry name" value="YbaK/aminoacyl-tRNA synthetase-associated domain"/>
    <property type="match status" value="1"/>
</dbReference>
<dbReference type="CDD" id="cd00002">
    <property type="entry name" value="YbaK_deacylase"/>
    <property type="match status" value="1"/>
</dbReference>
<dbReference type="GO" id="GO:0016829">
    <property type="term" value="F:lyase activity"/>
    <property type="evidence" value="ECO:0007669"/>
    <property type="project" value="UniProtKB-KW"/>
</dbReference>